<keyword evidence="7 14" id="KW-0812">Transmembrane</keyword>
<feature type="transmembrane region" description="Helical" evidence="14">
    <location>
        <begin position="171"/>
        <end position="190"/>
    </location>
</feature>
<dbReference type="PROSITE" id="PS50885">
    <property type="entry name" value="HAMP"/>
    <property type="match status" value="1"/>
</dbReference>
<keyword evidence="12" id="KW-0902">Two-component regulatory system</keyword>
<dbReference type="Pfam" id="PF18698">
    <property type="entry name" value="HisK_sensor"/>
    <property type="match status" value="1"/>
</dbReference>
<keyword evidence="9 17" id="KW-0418">Kinase</keyword>
<dbReference type="GO" id="GO:0007234">
    <property type="term" value="P:osmosensory signaling via phosphorelay pathway"/>
    <property type="evidence" value="ECO:0007669"/>
    <property type="project" value="TreeGrafter"/>
</dbReference>
<dbReference type="PROSITE" id="PS50109">
    <property type="entry name" value="HIS_KIN"/>
    <property type="match status" value="1"/>
</dbReference>
<evidence type="ECO:0000256" key="3">
    <source>
        <dbReference type="ARBA" id="ARBA00012438"/>
    </source>
</evidence>
<evidence type="ECO:0000256" key="5">
    <source>
        <dbReference type="ARBA" id="ARBA00022553"/>
    </source>
</evidence>
<dbReference type="Gene3D" id="1.10.287.130">
    <property type="match status" value="1"/>
</dbReference>
<evidence type="ECO:0000313" key="17">
    <source>
        <dbReference type="EMBL" id="SDC41554.1"/>
    </source>
</evidence>
<dbReference type="STRING" id="1464122.SAMN05421737_10898"/>
<evidence type="ECO:0000256" key="4">
    <source>
        <dbReference type="ARBA" id="ARBA00022475"/>
    </source>
</evidence>
<dbReference type="RefSeq" id="WP_090776105.1">
    <property type="nucleotide sequence ID" value="NZ_FMYM01000008.1"/>
</dbReference>
<evidence type="ECO:0000256" key="1">
    <source>
        <dbReference type="ARBA" id="ARBA00000085"/>
    </source>
</evidence>
<dbReference type="Pfam" id="PF00672">
    <property type="entry name" value="HAMP"/>
    <property type="match status" value="1"/>
</dbReference>
<dbReference type="Pfam" id="PF00512">
    <property type="entry name" value="HisKA"/>
    <property type="match status" value="1"/>
</dbReference>
<evidence type="ECO:0000259" key="15">
    <source>
        <dbReference type="PROSITE" id="PS50109"/>
    </source>
</evidence>
<keyword evidence="11 14" id="KW-1133">Transmembrane helix</keyword>
<dbReference type="SUPFAM" id="SSF158472">
    <property type="entry name" value="HAMP domain-like"/>
    <property type="match status" value="1"/>
</dbReference>
<dbReference type="InterPro" id="IPR003594">
    <property type="entry name" value="HATPase_dom"/>
</dbReference>
<dbReference type="AlphaFoldDB" id="A0A1G6LEB8"/>
<organism evidence="17 18">
    <name type="scientific">Shouchella lonarensis</name>
    <dbReference type="NCBI Taxonomy" id="1464122"/>
    <lineage>
        <taxon>Bacteria</taxon>
        <taxon>Bacillati</taxon>
        <taxon>Bacillota</taxon>
        <taxon>Bacilli</taxon>
        <taxon>Bacillales</taxon>
        <taxon>Bacillaceae</taxon>
        <taxon>Shouchella</taxon>
    </lineage>
</organism>
<gene>
    <name evidence="17" type="ORF">SAMN05421737_10898</name>
</gene>
<keyword evidence="13 14" id="KW-0472">Membrane</keyword>
<dbReference type="CDD" id="cd06225">
    <property type="entry name" value="HAMP"/>
    <property type="match status" value="1"/>
</dbReference>
<keyword evidence="18" id="KW-1185">Reference proteome</keyword>
<keyword evidence="8" id="KW-0547">Nucleotide-binding</keyword>
<dbReference type="InterPro" id="IPR003661">
    <property type="entry name" value="HisK_dim/P_dom"/>
</dbReference>
<dbReference type="Gene3D" id="3.30.565.10">
    <property type="entry name" value="Histidine kinase-like ATPase, C-terminal domain"/>
    <property type="match status" value="1"/>
</dbReference>
<evidence type="ECO:0000256" key="11">
    <source>
        <dbReference type="ARBA" id="ARBA00022989"/>
    </source>
</evidence>
<evidence type="ECO:0000256" key="12">
    <source>
        <dbReference type="ARBA" id="ARBA00023012"/>
    </source>
</evidence>
<feature type="domain" description="Histidine kinase" evidence="15">
    <location>
        <begin position="369"/>
        <end position="587"/>
    </location>
</feature>
<feature type="transmembrane region" description="Helical" evidence="14">
    <location>
        <begin position="12"/>
        <end position="33"/>
    </location>
</feature>
<dbReference type="InterPro" id="IPR041328">
    <property type="entry name" value="HisK_sensor"/>
</dbReference>
<dbReference type="GO" id="GO:0005524">
    <property type="term" value="F:ATP binding"/>
    <property type="evidence" value="ECO:0007669"/>
    <property type="project" value="UniProtKB-KW"/>
</dbReference>
<dbReference type="GO" id="GO:0000155">
    <property type="term" value="F:phosphorelay sensor kinase activity"/>
    <property type="evidence" value="ECO:0007669"/>
    <property type="project" value="InterPro"/>
</dbReference>
<dbReference type="Pfam" id="PF02518">
    <property type="entry name" value="HATPase_c"/>
    <property type="match status" value="1"/>
</dbReference>
<dbReference type="InterPro" id="IPR005467">
    <property type="entry name" value="His_kinase_dom"/>
</dbReference>
<keyword evidence="4" id="KW-1003">Cell membrane</keyword>
<dbReference type="EMBL" id="FMYM01000008">
    <property type="protein sequence ID" value="SDC41554.1"/>
    <property type="molecule type" value="Genomic_DNA"/>
</dbReference>
<dbReference type="FunFam" id="3.30.565.10:FF:000006">
    <property type="entry name" value="Sensor histidine kinase WalK"/>
    <property type="match status" value="1"/>
</dbReference>
<dbReference type="InterPro" id="IPR035965">
    <property type="entry name" value="PAS-like_dom_sf"/>
</dbReference>
<keyword evidence="5" id="KW-0597">Phosphoprotein</keyword>
<dbReference type="Gene3D" id="3.30.450.20">
    <property type="entry name" value="PAS domain"/>
    <property type="match status" value="1"/>
</dbReference>
<accession>A0A1G6LEB8</accession>
<reference evidence="18" key="1">
    <citation type="submission" date="2016-09" db="EMBL/GenBank/DDBJ databases">
        <authorList>
            <person name="Varghese N."/>
            <person name="Submissions S."/>
        </authorList>
    </citation>
    <scope>NUCLEOTIDE SEQUENCE [LARGE SCALE GENOMIC DNA]</scope>
    <source>
        <strain evidence="18">25nlg</strain>
    </source>
</reference>
<dbReference type="SUPFAM" id="SSF47384">
    <property type="entry name" value="Homodimeric domain of signal transducing histidine kinase"/>
    <property type="match status" value="1"/>
</dbReference>
<evidence type="ECO:0000256" key="8">
    <source>
        <dbReference type="ARBA" id="ARBA00022741"/>
    </source>
</evidence>
<dbReference type="FunFam" id="1.10.287.130:FF:000001">
    <property type="entry name" value="Two-component sensor histidine kinase"/>
    <property type="match status" value="1"/>
</dbReference>
<dbReference type="CDD" id="cd00082">
    <property type="entry name" value="HisKA"/>
    <property type="match status" value="1"/>
</dbReference>
<dbReference type="OrthoDB" id="9813151at2"/>
<feature type="domain" description="HAMP" evidence="16">
    <location>
        <begin position="192"/>
        <end position="244"/>
    </location>
</feature>
<dbReference type="SMART" id="SM00091">
    <property type="entry name" value="PAS"/>
    <property type="match status" value="1"/>
</dbReference>
<evidence type="ECO:0000256" key="10">
    <source>
        <dbReference type="ARBA" id="ARBA00022840"/>
    </source>
</evidence>
<comment type="subcellular location">
    <subcellularLocation>
        <location evidence="2">Cell membrane</location>
        <topology evidence="2">Multi-pass membrane protein</topology>
    </subcellularLocation>
</comment>
<evidence type="ECO:0000256" key="9">
    <source>
        <dbReference type="ARBA" id="ARBA00022777"/>
    </source>
</evidence>
<comment type="catalytic activity">
    <reaction evidence="1">
        <text>ATP + protein L-histidine = ADP + protein N-phospho-L-histidine.</text>
        <dbReference type="EC" id="2.7.13.3"/>
    </reaction>
</comment>
<dbReference type="CDD" id="cd00075">
    <property type="entry name" value="HATPase"/>
    <property type="match status" value="1"/>
</dbReference>
<dbReference type="SUPFAM" id="SSF55785">
    <property type="entry name" value="PYP-like sensor domain (PAS domain)"/>
    <property type="match status" value="1"/>
</dbReference>
<dbReference type="SMART" id="SM00388">
    <property type="entry name" value="HisKA"/>
    <property type="match status" value="1"/>
</dbReference>
<dbReference type="GO" id="GO:0030295">
    <property type="term" value="F:protein kinase activator activity"/>
    <property type="evidence" value="ECO:0007669"/>
    <property type="project" value="TreeGrafter"/>
</dbReference>
<evidence type="ECO:0000259" key="16">
    <source>
        <dbReference type="PROSITE" id="PS50885"/>
    </source>
</evidence>
<dbReference type="InterPro" id="IPR036097">
    <property type="entry name" value="HisK_dim/P_sf"/>
</dbReference>
<sequence>MLWQSVVGKLWFTILLLVTVVLTILMVMLLRFFETFNLEEAEARLSNYATMVTSTYEAHREESSPYRYLENMSESLAVDIVIVEEGQKRWSTKRYRAQERQLNVTDAWARKVLEDGETVVTEVHTSTAATDDADIMLAGVPLGEKAPAQSGIFLYQPLAAVEAASQETKQIIYFSAAIALILTTVFAFFLSTRITAPLRKMRQAALEVAQGKFHTKVPILTHDEIGQLAIAFNRMRRELNYNMMALNQEKEQLAHILLSMADGVITLDRRGEILLTNPPAERMLSVLFYEEQTTMNDKQTLPAILMPLFRHVVSAETEQLMEQNVQGRSMALLMAPLYEKETVRGAVAVIRDVTEERRHDKLRKDFIANVSHELRTPISMLQGYSEAMIDGVMETEGERQEAAQIIYDESLRMGRLVHDLLDLARMEADHITLNKETVEINIYLEKVVRKFVSYAKERGVHVFLTGVVSGRKMDIDPDRIEQVLTNLIHNAIRHTRAGGSVEVRYEWDHLRDRISVIDTGTGIPEEDLPYVFERFYKADKARTRDQGGTGLGLAIAKHLVEAHGGEISVQSKVSEGTVFYFTLPRNQAEDDTYV</sequence>
<dbReference type="SMART" id="SM00304">
    <property type="entry name" value="HAMP"/>
    <property type="match status" value="1"/>
</dbReference>
<proteinExistence type="predicted"/>
<dbReference type="GO" id="GO:0000156">
    <property type="term" value="F:phosphorelay response regulator activity"/>
    <property type="evidence" value="ECO:0007669"/>
    <property type="project" value="TreeGrafter"/>
</dbReference>
<dbReference type="InterPro" id="IPR003660">
    <property type="entry name" value="HAMP_dom"/>
</dbReference>
<evidence type="ECO:0000256" key="6">
    <source>
        <dbReference type="ARBA" id="ARBA00022679"/>
    </source>
</evidence>
<dbReference type="PANTHER" id="PTHR42878">
    <property type="entry name" value="TWO-COMPONENT HISTIDINE KINASE"/>
    <property type="match status" value="1"/>
</dbReference>
<dbReference type="InterPro" id="IPR036890">
    <property type="entry name" value="HATPase_C_sf"/>
</dbReference>
<keyword evidence="6" id="KW-0808">Transferase</keyword>
<protein>
    <recommendedName>
        <fullName evidence="3">histidine kinase</fullName>
        <ecNumber evidence="3">2.7.13.3</ecNumber>
    </recommendedName>
</protein>
<dbReference type="SUPFAM" id="SSF55874">
    <property type="entry name" value="ATPase domain of HSP90 chaperone/DNA topoisomerase II/histidine kinase"/>
    <property type="match status" value="1"/>
</dbReference>
<name>A0A1G6LEB8_9BACI</name>
<dbReference type="PANTHER" id="PTHR42878:SF3">
    <property type="entry name" value="HISTIDINE PROTEIN KINASE SAES"/>
    <property type="match status" value="1"/>
</dbReference>
<dbReference type="Gene3D" id="6.10.340.10">
    <property type="match status" value="1"/>
</dbReference>
<dbReference type="EC" id="2.7.13.3" evidence="3"/>
<dbReference type="GO" id="GO:0005886">
    <property type="term" value="C:plasma membrane"/>
    <property type="evidence" value="ECO:0007669"/>
    <property type="project" value="UniProtKB-SubCell"/>
</dbReference>
<evidence type="ECO:0000256" key="2">
    <source>
        <dbReference type="ARBA" id="ARBA00004651"/>
    </source>
</evidence>
<dbReference type="PRINTS" id="PR00344">
    <property type="entry name" value="BCTRLSENSOR"/>
</dbReference>
<dbReference type="Proteomes" id="UP000242662">
    <property type="component" value="Unassembled WGS sequence"/>
</dbReference>
<evidence type="ECO:0000313" key="18">
    <source>
        <dbReference type="Proteomes" id="UP000242662"/>
    </source>
</evidence>
<dbReference type="SMART" id="SM00387">
    <property type="entry name" value="HATPase_c"/>
    <property type="match status" value="1"/>
</dbReference>
<evidence type="ECO:0000256" key="7">
    <source>
        <dbReference type="ARBA" id="ARBA00022692"/>
    </source>
</evidence>
<keyword evidence="10" id="KW-0067">ATP-binding</keyword>
<evidence type="ECO:0000256" key="13">
    <source>
        <dbReference type="ARBA" id="ARBA00023136"/>
    </source>
</evidence>
<dbReference type="InterPro" id="IPR004358">
    <property type="entry name" value="Sig_transdc_His_kin-like_C"/>
</dbReference>
<dbReference type="InterPro" id="IPR000014">
    <property type="entry name" value="PAS"/>
</dbReference>
<dbReference type="InterPro" id="IPR050351">
    <property type="entry name" value="BphY/WalK/GraS-like"/>
</dbReference>
<evidence type="ECO:0000256" key="14">
    <source>
        <dbReference type="SAM" id="Phobius"/>
    </source>
</evidence>